<evidence type="ECO:0000313" key="9">
    <source>
        <dbReference type="EMBL" id="SCF38090.1"/>
    </source>
</evidence>
<feature type="transmembrane region" description="Helical" evidence="7">
    <location>
        <begin position="244"/>
        <end position="270"/>
    </location>
</feature>
<feature type="transmembrane region" description="Helical" evidence="7">
    <location>
        <begin position="12"/>
        <end position="38"/>
    </location>
</feature>
<evidence type="ECO:0000256" key="3">
    <source>
        <dbReference type="ARBA" id="ARBA00022692"/>
    </source>
</evidence>
<sequence>MLTVILSTLRTRWVTLIGTFVALALGVALIATMGLGLASTLDAPQQKPARFATAPVVVRGPDELRVPSPIGDRTQPLAQPREVAPEIATALAAKMTTIADRSFPVRVATVDNDGLVGHPWSIAAFGGYRLTAGREPRKPGEVVLAGDPSLVGTTLPVRTSAGLSNRLVSGVVAPARFEEAMFFTDEEAAKLSPRIDNLVVQAAPDAVRRLVGPSADMQVLTGDDRHRADPEPNRDRDALIAMNALLGTAGGVTTFVSVFVVASTFAFAVAQRRREIGLMRTAGATPRQVRSMMLMEAAAVSVLASTAGCVLGSYGAPWLASLLVDEQLAPPWFTIGTHSWPYHVAFWAGLLMALAGVTVATVRAGRIRPVEALREASVDSRAMTLGRWIVGAGLLTTGLGMLFWRMLSDPADALHRKTYTTQPMLLITAVALLAPILVQPFTRLLAWLPAQLPGATGMLVRENAAAGVRRTAAIAAPVLVTVALAGSLLGATATISEAKVAEIRDQTRADLIVQAGDAAAGFDSRTVTQVRQVPGATVTASAATAVYTLEEGTALIRSDAHAVDPRELAVARKLPVRSGDLADLDDSSIVVNDEWAQHTVGERVDVWLGDGTKVSLRIAAVIAAGTGNNAVFVTPRNAPGVAPDRLDVTWAVDADTIAGAAAVRAALQPTGAEVQSRAEWIQSEYPSTSRQTRIGYLLVLGIALIYTGIALGNTMVMVTSDRVRDLAVLRLVGATNQQILVLVGVEALTVVAVGAVLGTIVTAFNVLGIWGSLAALSVWSTVVLPWQTLAATLGVCAVIAVAASVLPAIGALRTRPVELTNAHG</sequence>
<dbReference type="RefSeq" id="WP_091407153.1">
    <property type="nucleotide sequence ID" value="NZ_FMCR01000007.1"/>
</dbReference>
<feature type="transmembrane region" description="Helical" evidence="7">
    <location>
        <begin position="694"/>
        <end position="718"/>
    </location>
</feature>
<dbReference type="InterPro" id="IPR003838">
    <property type="entry name" value="ABC3_permease_C"/>
</dbReference>
<keyword evidence="2" id="KW-1003">Cell membrane</keyword>
<keyword evidence="3 7" id="KW-0812">Transmembrane</keyword>
<evidence type="ECO:0000313" key="10">
    <source>
        <dbReference type="Proteomes" id="UP000198864"/>
    </source>
</evidence>
<feature type="transmembrane region" description="Helical" evidence="7">
    <location>
        <begin position="340"/>
        <end position="364"/>
    </location>
</feature>
<comment type="subcellular location">
    <subcellularLocation>
        <location evidence="1">Cell membrane</location>
        <topology evidence="1">Multi-pass membrane protein</topology>
    </subcellularLocation>
</comment>
<accession>A0A1C4ZYQ0</accession>
<dbReference type="EMBL" id="FMCR01000007">
    <property type="protein sequence ID" value="SCF38090.1"/>
    <property type="molecule type" value="Genomic_DNA"/>
</dbReference>
<dbReference type="GO" id="GO:0022857">
    <property type="term" value="F:transmembrane transporter activity"/>
    <property type="evidence" value="ECO:0007669"/>
    <property type="project" value="TreeGrafter"/>
</dbReference>
<dbReference type="Proteomes" id="UP000198864">
    <property type="component" value="Unassembled WGS sequence"/>
</dbReference>
<evidence type="ECO:0000256" key="4">
    <source>
        <dbReference type="ARBA" id="ARBA00022989"/>
    </source>
</evidence>
<dbReference type="InterPro" id="IPR050250">
    <property type="entry name" value="Macrolide_Exporter_MacB"/>
</dbReference>
<dbReference type="STRING" id="285676.GA0070561_6024"/>
<evidence type="ECO:0000256" key="2">
    <source>
        <dbReference type="ARBA" id="ARBA00022475"/>
    </source>
</evidence>
<feature type="transmembrane region" description="Helical" evidence="7">
    <location>
        <begin position="297"/>
        <end position="320"/>
    </location>
</feature>
<evidence type="ECO:0000256" key="7">
    <source>
        <dbReference type="SAM" id="Phobius"/>
    </source>
</evidence>
<feature type="transmembrane region" description="Helical" evidence="7">
    <location>
        <begin position="385"/>
        <end position="404"/>
    </location>
</feature>
<protein>
    <submittedName>
        <fullName evidence="9">Putative ABC transport system permease protein</fullName>
    </submittedName>
</protein>
<feature type="domain" description="ABC3 transporter permease C-terminal" evidence="8">
    <location>
        <begin position="698"/>
        <end position="814"/>
    </location>
</feature>
<keyword evidence="4 7" id="KW-1133">Transmembrane helix</keyword>
<dbReference type="AlphaFoldDB" id="A0A1C4ZYQ0"/>
<name>A0A1C4ZYQ0_9ACTN</name>
<evidence type="ECO:0000259" key="8">
    <source>
        <dbReference type="Pfam" id="PF02687"/>
    </source>
</evidence>
<feature type="transmembrane region" description="Helical" evidence="7">
    <location>
        <begin position="784"/>
        <end position="806"/>
    </location>
</feature>
<proteinExistence type="inferred from homology"/>
<keyword evidence="5 7" id="KW-0472">Membrane</keyword>
<evidence type="ECO:0000256" key="5">
    <source>
        <dbReference type="ARBA" id="ARBA00023136"/>
    </source>
</evidence>
<feature type="transmembrane region" description="Helical" evidence="7">
    <location>
        <begin position="739"/>
        <end position="764"/>
    </location>
</feature>
<feature type="transmembrane region" description="Helical" evidence="7">
    <location>
        <begin position="424"/>
        <end position="450"/>
    </location>
</feature>
<feature type="domain" description="ABC3 transporter permease C-terminal" evidence="8">
    <location>
        <begin position="249"/>
        <end position="367"/>
    </location>
</feature>
<dbReference type="PANTHER" id="PTHR30572:SF4">
    <property type="entry name" value="ABC TRANSPORTER PERMEASE YTRF"/>
    <property type="match status" value="1"/>
</dbReference>
<organism evidence="9 10">
    <name type="scientific">Micromonospora saelicesensis</name>
    <dbReference type="NCBI Taxonomy" id="285676"/>
    <lineage>
        <taxon>Bacteria</taxon>
        <taxon>Bacillati</taxon>
        <taxon>Actinomycetota</taxon>
        <taxon>Actinomycetes</taxon>
        <taxon>Micromonosporales</taxon>
        <taxon>Micromonosporaceae</taxon>
        <taxon>Micromonospora</taxon>
    </lineage>
</organism>
<evidence type="ECO:0000256" key="1">
    <source>
        <dbReference type="ARBA" id="ARBA00004651"/>
    </source>
</evidence>
<gene>
    <name evidence="9" type="ORF">GA0070561_6024</name>
</gene>
<dbReference type="PANTHER" id="PTHR30572">
    <property type="entry name" value="MEMBRANE COMPONENT OF TRANSPORTER-RELATED"/>
    <property type="match status" value="1"/>
</dbReference>
<comment type="similarity">
    <text evidence="6">Belongs to the ABC-4 integral membrane protein family.</text>
</comment>
<dbReference type="GO" id="GO:0005886">
    <property type="term" value="C:plasma membrane"/>
    <property type="evidence" value="ECO:0007669"/>
    <property type="project" value="UniProtKB-SubCell"/>
</dbReference>
<dbReference type="Pfam" id="PF02687">
    <property type="entry name" value="FtsX"/>
    <property type="match status" value="2"/>
</dbReference>
<evidence type="ECO:0000256" key="6">
    <source>
        <dbReference type="ARBA" id="ARBA00038076"/>
    </source>
</evidence>
<reference evidence="9 10" key="1">
    <citation type="submission" date="2016-06" db="EMBL/GenBank/DDBJ databases">
        <authorList>
            <person name="Kjaerup R.B."/>
            <person name="Dalgaard T.S."/>
            <person name="Juul-Madsen H.R."/>
        </authorList>
    </citation>
    <scope>NUCLEOTIDE SEQUENCE [LARGE SCALE GENOMIC DNA]</scope>
    <source>
        <strain evidence="9 10">DSM 44871</strain>
    </source>
</reference>